<sequence>MMLIILKSEAVMRYDTEHKQKTRELVLQAAARAIRSDGPDRVGVAGVMAEAGLTHGGFYAHFKSKDELVAAAIGQMFAQASARLEHETAERDPAEGLAAYVDFYLSKKHRDARGFGCPMAALASDVPRLSGPAREQFALGVQQSTARLADKLSALGHAEPEAAARSMIAELIGALSLARIEPDAKRSDAILAASRAQLKQRFGMKASQQ</sequence>
<gene>
    <name evidence="6" type="ORF">ABNK63_12890</name>
</gene>
<dbReference type="Gene3D" id="1.10.357.10">
    <property type="entry name" value="Tetracycline Repressor, domain 2"/>
    <property type="match status" value="1"/>
</dbReference>
<dbReference type="GO" id="GO:0003677">
    <property type="term" value="F:DNA binding"/>
    <property type="evidence" value="ECO:0007669"/>
    <property type="project" value="UniProtKB-UniRule"/>
</dbReference>
<accession>A0AAU7QIC3</accession>
<keyword evidence="2 4" id="KW-0238">DNA-binding</keyword>
<evidence type="ECO:0000259" key="5">
    <source>
        <dbReference type="PROSITE" id="PS50977"/>
    </source>
</evidence>
<keyword evidence="1" id="KW-0805">Transcription regulation</keyword>
<dbReference type="Gene3D" id="1.10.10.60">
    <property type="entry name" value="Homeodomain-like"/>
    <property type="match status" value="1"/>
</dbReference>
<evidence type="ECO:0000256" key="1">
    <source>
        <dbReference type="ARBA" id="ARBA00023015"/>
    </source>
</evidence>
<dbReference type="InterPro" id="IPR036271">
    <property type="entry name" value="Tet_transcr_reg_TetR-rel_C_sf"/>
</dbReference>
<dbReference type="InterPro" id="IPR009057">
    <property type="entry name" value="Homeodomain-like_sf"/>
</dbReference>
<name>A0AAU7QIC3_9GAMM</name>
<proteinExistence type="predicted"/>
<dbReference type="SUPFAM" id="SSF48498">
    <property type="entry name" value="Tetracyclin repressor-like, C-terminal domain"/>
    <property type="match status" value="1"/>
</dbReference>
<dbReference type="InterPro" id="IPR001647">
    <property type="entry name" value="HTH_TetR"/>
</dbReference>
<evidence type="ECO:0000313" key="6">
    <source>
        <dbReference type="EMBL" id="XBS89282.1"/>
    </source>
</evidence>
<dbReference type="PANTHER" id="PTHR47506:SF7">
    <property type="entry name" value="TRANSCRIPTIONAL REGULATORY PROTEIN"/>
    <property type="match status" value="1"/>
</dbReference>
<evidence type="ECO:0000256" key="4">
    <source>
        <dbReference type="PROSITE-ProRule" id="PRU00335"/>
    </source>
</evidence>
<keyword evidence="3" id="KW-0804">Transcription</keyword>
<feature type="DNA-binding region" description="H-T-H motif" evidence="4">
    <location>
        <begin position="43"/>
        <end position="62"/>
    </location>
</feature>
<evidence type="ECO:0000256" key="3">
    <source>
        <dbReference type="ARBA" id="ARBA00023163"/>
    </source>
</evidence>
<dbReference type="PROSITE" id="PS50977">
    <property type="entry name" value="HTH_TETR_2"/>
    <property type="match status" value="1"/>
</dbReference>
<dbReference type="Pfam" id="PF00440">
    <property type="entry name" value="TetR_N"/>
    <property type="match status" value="1"/>
</dbReference>
<dbReference type="RefSeq" id="WP_350015855.1">
    <property type="nucleotide sequence ID" value="NZ_CP157948.1"/>
</dbReference>
<dbReference type="PRINTS" id="PR00455">
    <property type="entry name" value="HTHTETR"/>
</dbReference>
<organism evidence="6">
    <name type="scientific">Rhodanobacter sp. IGA1.0</name>
    <dbReference type="NCBI Taxonomy" id="3158582"/>
    <lineage>
        <taxon>Bacteria</taxon>
        <taxon>Pseudomonadati</taxon>
        <taxon>Pseudomonadota</taxon>
        <taxon>Gammaproteobacteria</taxon>
        <taxon>Lysobacterales</taxon>
        <taxon>Rhodanobacteraceae</taxon>
        <taxon>Rhodanobacter</taxon>
    </lineage>
</organism>
<protein>
    <submittedName>
        <fullName evidence="6">TetR/AcrR family transcriptional regulator</fullName>
    </submittedName>
</protein>
<dbReference type="PANTHER" id="PTHR47506">
    <property type="entry name" value="TRANSCRIPTIONAL REGULATORY PROTEIN"/>
    <property type="match status" value="1"/>
</dbReference>
<dbReference type="AlphaFoldDB" id="A0AAU7QIC3"/>
<feature type="domain" description="HTH tetR-type" evidence="5">
    <location>
        <begin position="20"/>
        <end position="80"/>
    </location>
</feature>
<evidence type="ECO:0000256" key="2">
    <source>
        <dbReference type="ARBA" id="ARBA00023125"/>
    </source>
</evidence>
<dbReference type="SUPFAM" id="SSF46689">
    <property type="entry name" value="Homeodomain-like"/>
    <property type="match status" value="1"/>
</dbReference>
<dbReference type="EMBL" id="CP157948">
    <property type="protein sequence ID" value="XBS89282.1"/>
    <property type="molecule type" value="Genomic_DNA"/>
</dbReference>
<reference evidence="6" key="1">
    <citation type="submission" date="2024-06" db="EMBL/GenBank/DDBJ databases">
        <authorList>
            <person name="Sun Y."/>
        </authorList>
    </citation>
    <scope>NUCLEOTIDE SEQUENCE</scope>
    <source>
        <strain evidence="6">IGA1.0</strain>
    </source>
</reference>